<organism evidence="7 8">
    <name type="scientific">Microbacterium panaciterrae</name>
    <dbReference type="NCBI Taxonomy" id="985759"/>
    <lineage>
        <taxon>Bacteria</taxon>
        <taxon>Bacillati</taxon>
        <taxon>Actinomycetota</taxon>
        <taxon>Actinomycetes</taxon>
        <taxon>Micrococcales</taxon>
        <taxon>Microbacteriaceae</taxon>
        <taxon>Microbacterium</taxon>
    </lineage>
</organism>
<dbReference type="EMBL" id="BAABGP010000014">
    <property type="protein sequence ID" value="GAA4486060.1"/>
    <property type="molecule type" value="Genomic_DNA"/>
</dbReference>
<sequence length="337" mass="35210">MTAAWTVGPTLIIAAVLIASGIAKLRTPDDAAGWESLGIPAALRQGWLIRVHPYAELLLAAVLLFVGGPLGIAAAVVAVLLFAAYLAMVWRAKRKTPDASCACFGERRPITTRTLVRNAWLLLVALASAVTIGSAPLWGGIARAAVPEWAWILVLAVAAATVILVREPGSAPAVAAPAGAVARSSASLDDDELEDYVRTRTPAVPVQLGDGTTVNLRDLAAREPILLLAVSETCGSCTPVIESAEAYRKLLPEVSVRLLVQSTPEASALTSAEEPQTLHDPHKYVSGSIADPWFTPTALLLGSDGMLAGGPVLGAQEIAEFVDDVYESLHGERPPAS</sequence>
<keyword evidence="8" id="KW-1185">Reference proteome</keyword>
<proteinExistence type="predicted"/>
<comment type="caution">
    <text evidence="7">The sequence shown here is derived from an EMBL/GenBank/DDBJ whole genome shotgun (WGS) entry which is preliminary data.</text>
</comment>
<dbReference type="Proteomes" id="UP001500731">
    <property type="component" value="Unassembled WGS sequence"/>
</dbReference>
<dbReference type="InterPro" id="IPR009908">
    <property type="entry name" value="Methylamine_util_MauE"/>
</dbReference>
<reference evidence="8" key="1">
    <citation type="journal article" date="2019" name="Int. J. Syst. Evol. Microbiol.">
        <title>The Global Catalogue of Microorganisms (GCM) 10K type strain sequencing project: providing services to taxonomists for standard genome sequencing and annotation.</title>
        <authorList>
            <consortium name="The Broad Institute Genomics Platform"/>
            <consortium name="The Broad Institute Genome Sequencing Center for Infectious Disease"/>
            <person name="Wu L."/>
            <person name="Ma J."/>
        </authorList>
    </citation>
    <scope>NUCLEOTIDE SEQUENCE [LARGE SCALE GENOMIC DNA]</scope>
    <source>
        <strain evidence="8">JCM 17839</strain>
    </source>
</reference>
<keyword evidence="3 5" id="KW-1133">Transmembrane helix</keyword>
<evidence type="ECO:0000256" key="2">
    <source>
        <dbReference type="ARBA" id="ARBA00022692"/>
    </source>
</evidence>
<evidence type="ECO:0000256" key="5">
    <source>
        <dbReference type="SAM" id="Phobius"/>
    </source>
</evidence>
<evidence type="ECO:0000313" key="8">
    <source>
        <dbReference type="Proteomes" id="UP001500731"/>
    </source>
</evidence>
<accession>A0ABP8PH23</accession>
<feature type="transmembrane region" description="Helical" evidence="5">
    <location>
        <begin position="115"/>
        <end position="137"/>
    </location>
</feature>
<protein>
    <recommendedName>
        <fullName evidence="6">Methylamine utilisation protein MauE domain-containing protein</fullName>
    </recommendedName>
</protein>
<feature type="transmembrane region" description="Helical" evidence="5">
    <location>
        <begin position="149"/>
        <end position="165"/>
    </location>
</feature>
<keyword evidence="4 5" id="KW-0472">Membrane</keyword>
<feature type="transmembrane region" description="Helical" evidence="5">
    <location>
        <begin position="57"/>
        <end position="86"/>
    </location>
</feature>
<keyword evidence="2 5" id="KW-0812">Transmembrane</keyword>
<evidence type="ECO:0000313" key="7">
    <source>
        <dbReference type="EMBL" id="GAA4486060.1"/>
    </source>
</evidence>
<evidence type="ECO:0000256" key="4">
    <source>
        <dbReference type="ARBA" id="ARBA00023136"/>
    </source>
</evidence>
<feature type="domain" description="Methylamine utilisation protein MauE" evidence="6">
    <location>
        <begin position="10"/>
        <end position="129"/>
    </location>
</feature>
<name>A0ABP8PH23_9MICO</name>
<gene>
    <name evidence="7" type="ORF">GCM10023171_21410</name>
</gene>
<evidence type="ECO:0000259" key="6">
    <source>
        <dbReference type="Pfam" id="PF07291"/>
    </source>
</evidence>
<evidence type="ECO:0000256" key="3">
    <source>
        <dbReference type="ARBA" id="ARBA00022989"/>
    </source>
</evidence>
<evidence type="ECO:0000256" key="1">
    <source>
        <dbReference type="ARBA" id="ARBA00004141"/>
    </source>
</evidence>
<dbReference type="Pfam" id="PF07291">
    <property type="entry name" value="MauE"/>
    <property type="match status" value="1"/>
</dbReference>
<dbReference type="RefSeq" id="WP_345186812.1">
    <property type="nucleotide sequence ID" value="NZ_BAABGP010000014.1"/>
</dbReference>
<comment type="subcellular location">
    <subcellularLocation>
        <location evidence="1">Membrane</location>
        <topology evidence="1">Multi-pass membrane protein</topology>
    </subcellularLocation>
</comment>